<feature type="coiled-coil region" evidence="1">
    <location>
        <begin position="85"/>
        <end position="119"/>
    </location>
</feature>
<proteinExistence type="predicted"/>
<gene>
    <name evidence="3" type="ORF">Mic7113_2387</name>
</gene>
<organism evidence="3 4">
    <name type="scientific">Allocoleopsis franciscana PCC 7113</name>
    <dbReference type="NCBI Taxonomy" id="1173027"/>
    <lineage>
        <taxon>Bacteria</taxon>
        <taxon>Bacillati</taxon>
        <taxon>Cyanobacteriota</taxon>
        <taxon>Cyanophyceae</taxon>
        <taxon>Coleofasciculales</taxon>
        <taxon>Coleofasciculaceae</taxon>
        <taxon>Allocoleopsis</taxon>
        <taxon>Allocoleopsis franciscana</taxon>
    </lineage>
</organism>
<dbReference type="SUPFAM" id="SSF47413">
    <property type="entry name" value="lambda repressor-like DNA-binding domains"/>
    <property type="match status" value="1"/>
</dbReference>
<keyword evidence="1" id="KW-0175">Coiled coil</keyword>
<reference evidence="3 4" key="1">
    <citation type="submission" date="2012-06" db="EMBL/GenBank/DDBJ databases">
        <title>Finished chromosome of genome of Microcoleus sp. PCC 7113.</title>
        <authorList>
            <consortium name="US DOE Joint Genome Institute"/>
            <person name="Gugger M."/>
            <person name="Coursin T."/>
            <person name="Rippka R."/>
            <person name="Tandeau De Marsac N."/>
            <person name="Huntemann M."/>
            <person name="Wei C.-L."/>
            <person name="Han J."/>
            <person name="Detter J.C."/>
            <person name="Han C."/>
            <person name="Tapia R."/>
            <person name="Chen A."/>
            <person name="Kyrpides N."/>
            <person name="Mavromatis K."/>
            <person name="Markowitz V."/>
            <person name="Szeto E."/>
            <person name="Ivanova N."/>
            <person name="Pagani I."/>
            <person name="Pati A."/>
            <person name="Goodwin L."/>
            <person name="Nordberg H.P."/>
            <person name="Cantor M.N."/>
            <person name="Hua S.X."/>
            <person name="Woyke T."/>
            <person name="Kerfeld C.A."/>
        </authorList>
    </citation>
    <scope>NUCLEOTIDE SEQUENCE [LARGE SCALE GENOMIC DNA]</scope>
    <source>
        <strain evidence="3 4">PCC 7113</strain>
    </source>
</reference>
<dbReference type="PROSITE" id="PS50943">
    <property type="entry name" value="HTH_CROC1"/>
    <property type="match status" value="1"/>
</dbReference>
<sequence length="224" mass="25524">MTQDFSQELTQRLQELMQPLSFHSYKQLSKSTGVSEKQFRRLRRGQISQMRVGTLLKLSQALQVSVDELLATFSSESSPYPPSSARGEAASVEALRQEYERLQQQLHDQQETLMQEFQQSSLQVLESWLVQWPTAAYAAQQNQQLPAVRLLPLVRPVEQLLQEWGVEAIASVGAEIPYNPQFHQLMEGTAQPGEMVRVRNTGYRHKEKLLYRAKVSPLGNPSNT</sequence>
<evidence type="ECO:0000256" key="1">
    <source>
        <dbReference type="SAM" id="Coils"/>
    </source>
</evidence>
<feature type="domain" description="HTH cro/C1-type" evidence="2">
    <location>
        <begin position="26"/>
        <end position="69"/>
    </location>
</feature>
<dbReference type="CDD" id="cd00093">
    <property type="entry name" value="HTH_XRE"/>
    <property type="match status" value="1"/>
</dbReference>
<dbReference type="RefSeq" id="WP_015182340.1">
    <property type="nucleotide sequence ID" value="NC_019738.1"/>
</dbReference>
<evidence type="ECO:0000313" key="3">
    <source>
        <dbReference type="EMBL" id="AFZ18191.1"/>
    </source>
</evidence>
<name>K9WEG6_9CYAN</name>
<keyword evidence="4" id="KW-1185">Reference proteome</keyword>
<dbReference type="STRING" id="1173027.Mic7113_2387"/>
<evidence type="ECO:0000313" key="4">
    <source>
        <dbReference type="Proteomes" id="UP000010471"/>
    </source>
</evidence>
<dbReference type="HOGENOM" id="CLU_078800_0_0_3"/>
<dbReference type="SMART" id="SM00530">
    <property type="entry name" value="HTH_XRE"/>
    <property type="match status" value="1"/>
</dbReference>
<dbReference type="InterPro" id="IPR001387">
    <property type="entry name" value="Cro/C1-type_HTH"/>
</dbReference>
<dbReference type="Gene3D" id="1.10.260.40">
    <property type="entry name" value="lambda repressor-like DNA-binding domains"/>
    <property type="match status" value="1"/>
</dbReference>
<dbReference type="InterPro" id="IPR010982">
    <property type="entry name" value="Lambda_DNA-bd_dom_sf"/>
</dbReference>
<dbReference type="PATRIC" id="fig|1173027.3.peg.2612"/>
<dbReference type="KEGG" id="mic:Mic7113_2387"/>
<evidence type="ECO:0000259" key="2">
    <source>
        <dbReference type="PROSITE" id="PS50943"/>
    </source>
</evidence>
<dbReference type="Pfam" id="PF13443">
    <property type="entry name" value="HTH_26"/>
    <property type="match status" value="1"/>
</dbReference>
<dbReference type="eggNOG" id="COG0576">
    <property type="taxonomic scope" value="Bacteria"/>
</dbReference>
<accession>K9WEG6</accession>
<dbReference type="GO" id="GO:0003677">
    <property type="term" value="F:DNA binding"/>
    <property type="evidence" value="ECO:0007669"/>
    <property type="project" value="InterPro"/>
</dbReference>
<protein>
    <recommendedName>
        <fullName evidence="2">HTH cro/C1-type domain-containing protein</fullName>
    </recommendedName>
</protein>
<dbReference type="Proteomes" id="UP000010471">
    <property type="component" value="Chromosome"/>
</dbReference>
<dbReference type="EMBL" id="CP003630">
    <property type="protein sequence ID" value="AFZ18191.1"/>
    <property type="molecule type" value="Genomic_DNA"/>
</dbReference>
<dbReference type="OrthoDB" id="582213at2"/>
<dbReference type="AlphaFoldDB" id="K9WEG6"/>